<reference evidence="1" key="2">
    <citation type="journal article" date="2023" name="IMA Fungus">
        <title>Comparative genomic study of the Penicillium genus elucidates a diverse pangenome and 15 lateral gene transfer events.</title>
        <authorList>
            <person name="Petersen C."/>
            <person name="Sorensen T."/>
            <person name="Nielsen M.R."/>
            <person name="Sondergaard T.E."/>
            <person name="Sorensen J.L."/>
            <person name="Fitzpatrick D.A."/>
            <person name="Frisvad J.C."/>
            <person name="Nielsen K.L."/>
        </authorList>
    </citation>
    <scope>NUCLEOTIDE SEQUENCE</scope>
    <source>
        <strain evidence="1">IBT 21472</strain>
    </source>
</reference>
<keyword evidence="1" id="KW-0378">Hydrolase</keyword>
<dbReference type="Proteomes" id="UP001147746">
    <property type="component" value="Unassembled WGS sequence"/>
</dbReference>
<keyword evidence="2" id="KW-1185">Reference proteome</keyword>
<gene>
    <name evidence="1" type="ORF">N7476_006604</name>
</gene>
<comment type="caution">
    <text evidence="1">The sequence shown here is derived from an EMBL/GenBank/DDBJ whole genome shotgun (WGS) entry which is preliminary data.</text>
</comment>
<dbReference type="AlphaFoldDB" id="A0A9W9Q0X5"/>
<proteinExistence type="predicted"/>
<dbReference type="EMBL" id="JAPZBO010000005">
    <property type="protein sequence ID" value="KAJ5316297.1"/>
    <property type="molecule type" value="Genomic_DNA"/>
</dbReference>
<evidence type="ECO:0000313" key="2">
    <source>
        <dbReference type="Proteomes" id="UP001147746"/>
    </source>
</evidence>
<organism evidence="1 2">
    <name type="scientific">Penicillium atrosanguineum</name>
    <dbReference type="NCBI Taxonomy" id="1132637"/>
    <lineage>
        <taxon>Eukaryota</taxon>
        <taxon>Fungi</taxon>
        <taxon>Dikarya</taxon>
        <taxon>Ascomycota</taxon>
        <taxon>Pezizomycotina</taxon>
        <taxon>Eurotiomycetes</taxon>
        <taxon>Eurotiomycetidae</taxon>
        <taxon>Eurotiales</taxon>
        <taxon>Aspergillaceae</taxon>
        <taxon>Penicillium</taxon>
    </lineage>
</organism>
<evidence type="ECO:0000313" key="1">
    <source>
        <dbReference type="EMBL" id="KAJ5316297.1"/>
    </source>
</evidence>
<sequence length="211" mass="24044">MTNRQILCGRTWYWDWAANSHIIFNPDGTGELTCASGGTVFMAVEFNWAPRSAIDMPTTTGFFSADDPITLGKCKIGIVLSKRPVVNSGYFAVGDNTWSDGLLFDNAFKERQFTITFAQGSFVSGGDIKWKKVKDLWDAPRFRYKMIVDPSPYPARKDWVDPSSVEALGFWNWNLFCAEKDVLFVSKKEKEKEKKKSFGAKLRVFLKKMKF</sequence>
<accession>A0A9W9Q0X5</accession>
<dbReference type="GO" id="GO:0016787">
    <property type="term" value="F:hydrolase activity"/>
    <property type="evidence" value="ECO:0007669"/>
    <property type="project" value="UniProtKB-KW"/>
</dbReference>
<protein>
    <submittedName>
        <fullName evidence="1">Epoxide hydrolase</fullName>
    </submittedName>
</protein>
<name>A0A9W9Q0X5_9EURO</name>
<reference evidence="1" key="1">
    <citation type="submission" date="2022-12" db="EMBL/GenBank/DDBJ databases">
        <authorList>
            <person name="Petersen C."/>
        </authorList>
    </citation>
    <scope>NUCLEOTIDE SEQUENCE</scope>
    <source>
        <strain evidence="1">IBT 21472</strain>
    </source>
</reference>